<proteinExistence type="predicted"/>
<evidence type="ECO:0000313" key="1">
    <source>
        <dbReference type="EMBL" id="KAK3868793.1"/>
    </source>
</evidence>
<dbReference type="Proteomes" id="UP001286313">
    <property type="component" value="Unassembled WGS sequence"/>
</dbReference>
<gene>
    <name evidence="1" type="ORF">Pcinc_025831</name>
</gene>
<reference evidence="1" key="1">
    <citation type="submission" date="2023-10" db="EMBL/GenBank/DDBJ databases">
        <title>Genome assemblies of two species of porcelain crab, Petrolisthes cinctipes and Petrolisthes manimaculis (Anomura: Porcellanidae).</title>
        <authorList>
            <person name="Angst P."/>
        </authorList>
    </citation>
    <scope>NUCLEOTIDE SEQUENCE</scope>
    <source>
        <strain evidence="1">PB745_01</strain>
        <tissue evidence="1">Gill</tissue>
    </source>
</reference>
<keyword evidence="2" id="KW-1185">Reference proteome</keyword>
<organism evidence="1 2">
    <name type="scientific">Petrolisthes cinctipes</name>
    <name type="common">Flat porcelain crab</name>
    <dbReference type="NCBI Taxonomy" id="88211"/>
    <lineage>
        <taxon>Eukaryota</taxon>
        <taxon>Metazoa</taxon>
        <taxon>Ecdysozoa</taxon>
        <taxon>Arthropoda</taxon>
        <taxon>Crustacea</taxon>
        <taxon>Multicrustacea</taxon>
        <taxon>Malacostraca</taxon>
        <taxon>Eumalacostraca</taxon>
        <taxon>Eucarida</taxon>
        <taxon>Decapoda</taxon>
        <taxon>Pleocyemata</taxon>
        <taxon>Anomura</taxon>
        <taxon>Galatheoidea</taxon>
        <taxon>Porcellanidae</taxon>
        <taxon>Petrolisthes</taxon>
    </lineage>
</organism>
<name>A0AAE1KCG3_PETCI</name>
<dbReference type="AlphaFoldDB" id="A0AAE1KCG3"/>
<accession>A0AAE1KCG3</accession>
<sequence>MGQLIDVRKDPVMKREKTMKKRIVDLHAVLHQLQIQYQLAEQDWADNNVNTTLKEHINEAFNEMMNRHRDSVISSNQKKLVNFNGGQIKHQPTKGYINLTKIVLTPDQEELLNFGLNCHILSKPRKHQKRLECEILIDDIDNLAKRGEVTVSPTFKQEITAEAYKTRGSYNSEILEKRHIEAAKQLKADKNITIRKEDKAATYVLMDTSEYLTKLDTILGDETKFTKISRNPIDELKRKVNKLITS</sequence>
<comment type="caution">
    <text evidence="1">The sequence shown here is derived from an EMBL/GenBank/DDBJ whole genome shotgun (WGS) entry which is preliminary data.</text>
</comment>
<evidence type="ECO:0000313" key="2">
    <source>
        <dbReference type="Proteomes" id="UP001286313"/>
    </source>
</evidence>
<dbReference type="EMBL" id="JAWQEG010002943">
    <property type="protein sequence ID" value="KAK3868793.1"/>
    <property type="molecule type" value="Genomic_DNA"/>
</dbReference>
<protein>
    <submittedName>
        <fullName evidence="1">Uncharacterized protein</fullName>
    </submittedName>
</protein>